<evidence type="ECO:0000313" key="2">
    <source>
        <dbReference type="EMBL" id="CRK24268.1"/>
    </source>
</evidence>
<organism evidence="2 3">
    <name type="scientific">Verticillium longisporum</name>
    <name type="common">Verticillium dahliae var. longisporum</name>
    <dbReference type="NCBI Taxonomy" id="100787"/>
    <lineage>
        <taxon>Eukaryota</taxon>
        <taxon>Fungi</taxon>
        <taxon>Dikarya</taxon>
        <taxon>Ascomycota</taxon>
        <taxon>Pezizomycotina</taxon>
        <taxon>Sordariomycetes</taxon>
        <taxon>Hypocreomycetidae</taxon>
        <taxon>Glomerellales</taxon>
        <taxon>Plectosphaerellaceae</taxon>
        <taxon>Verticillium</taxon>
    </lineage>
</organism>
<dbReference type="Pfam" id="PF06985">
    <property type="entry name" value="HET"/>
    <property type="match status" value="1"/>
</dbReference>
<accession>A0A0G4LQM7</accession>
<dbReference type="EMBL" id="CVQI01015891">
    <property type="protein sequence ID" value="CRK24268.1"/>
    <property type="molecule type" value="Genomic_DNA"/>
</dbReference>
<dbReference type="PANTHER" id="PTHR24148:SF64">
    <property type="entry name" value="HETEROKARYON INCOMPATIBILITY DOMAIN-CONTAINING PROTEIN"/>
    <property type="match status" value="1"/>
</dbReference>
<reference evidence="3" key="1">
    <citation type="submission" date="2015-05" db="EMBL/GenBank/DDBJ databases">
        <authorList>
            <person name="Fogelqvist Johan"/>
        </authorList>
    </citation>
    <scope>NUCLEOTIDE SEQUENCE [LARGE SCALE GENOMIC DNA]</scope>
</reference>
<feature type="domain" description="Heterokaryon incompatibility" evidence="1">
    <location>
        <begin position="99"/>
        <end position="306"/>
    </location>
</feature>
<evidence type="ECO:0000259" key="1">
    <source>
        <dbReference type="Pfam" id="PF06985"/>
    </source>
</evidence>
<sequence>MQVCGNPVRHTKEPRIILSHSTAPRLPGSFPMGAVKTRDLSISLESLNVRTLVAPTAMSSTLYLESPKGSQFRLLKLMPGQWDDDLVATLYMASEHHRFTALSYTWGTSRRSQTIMVNNEVQYITFNLDHALRTLRSQNGSVVIWVDSLCIDQTNVEEKTHQVTLMHDLFYWAEDVHAYLGDSLDRSHPRYSQHFKQLGAHPHVHLNGDAGDDEIIQQVLFRDWPAATKLSSMTAHQLNLYAFCLLAALSQASWLKRIIDNQILCNKPETSNTSRALENAKLKALFEHLRAFAISPWWDRMWIVQEAGVARVLRLTYGKITIPFEALERARSRLERIALPSHWHQENMKVMSLLATKINTLSKLREVRSTRIENLVHGTRRSPLQGRYDYLALSMGSALLWLLRMFRNRRSSEPRDKVIALLQLRQDMGSFLNDSISPDYACTVHHLFTHVSFTIMRTTGIFWVTTGDLLSKSRHDIPSWVPDWSNDTTAYDPHHLSWKLPILFSAGEAAYLTDEKNKTTTQEHCRVLLQHTRFAPVLSKPWRLALAWVRIYDWVVRIGDTVDIDDGQALTTSFVSKMQRQRSGLLDGFKPQVALLTEGEFIDTITGCFDALIPKLCNKSAALMEMLRHFADGFLDTQRSDRSFDMERPLLDDLGRVLCSGVFKDPTGFDGMHSSWYRILPESRQEFIVSCVALQILGWRFVEPSVEMTASSRKAAGVRSGQKELFDFVFAREESCPRTEAMHLIFWPVWDTFSLEAASDVKDWGNDMIHHENPIHIFKLPPDEDAPPDAEMAHARLVVREVMASMSSICRPIMTRRGFFGLAPLNVKSGKDHIFAIPGATMPAVIRCDMHKDPQSIVESTMQNSQMTEKMGMEMIGTCYLDGVMDRKTRYTFMRSTRLCLL</sequence>
<name>A0A0G4LQM7_VERLO</name>
<protein>
    <recommendedName>
        <fullName evidence="1">Heterokaryon incompatibility domain-containing protein</fullName>
    </recommendedName>
</protein>
<dbReference type="AlphaFoldDB" id="A0A0G4LQM7"/>
<evidence type="ECO:0000313" key="3">
    <source>
        <dbReference type="Proteomes" id="UP000045706"/>
    </source>
</evidence>
<dbReference type="Proteomes" id="UP000045706">
    <property type="component" value="Unassembled WGS sequence"/>
</dbReference>
<dbReference type="PANTHER" id="PTHR24148">
    <property type="entry name" value="ANKYRIN REPEAT DOMAIN-CONTAINING PROTEIN 39 HOMOLOG-RELATED"/>
    <property type="match status" value="1"/>
</dbReference>
<dbReference type="InterPro" id="IPR052895">
    <property type="entry name" value="HetReg/Transcr_Mod"/>
</dbReference>
<dbReference type="InterPro" id="IPR010730">
    <property type="entry name" value="HET"/>
</dbReference>
<proteinExistence type="predicted"/>
<gene>
    <name evidence="2" type="ORF">BN1723_013238</name>
</gene>